<reference evidence="3" key="1">
    <citation type="submission" date="2015-02" db="EMBL/GenBank/DDBJ databases">
        <title>Pyrococcus kukulkanii sp. nov., a novel hyperthermophilic archaeon isolated from a deep-sea hydrothermal vent at the Guaymas Basin.</title>
        <authorList>
            <person name="Oger P.M."/>
            <person name="Callac N."/>
            <person name="Jebbar M."/>
            <person name="Godfroy A."/>
        </authorList>
    </citation>
    <scope>NUCLEOTIDE SEQUENCE [LARGE SCALE GENOMIC DNA]</scope>
    <source>
        <strain evidence="3">NCB100</strain>
    </source>
</reference>
<keyword evidence="1" id="KW-0472">Membrane</keyword>
<feature type="transmembrane region" description="Helical" evidence="1">
    <location>
        <begin position="39"/>
        <end position="63"/>
    </location>
</feature>
<name>A0A127B802_9EURY</name>
<organism evidence="2 3">
    <name type="scientific">Pyrococcus kukulkanii</name>
    <dbReference type="NCBI Taxonomy" id="1609559"/>
    <lineage>
        <taxon>Archaea</taxon>
        <taxon>Methanobacteriati</taxon>
        <taxon>Methanobacteriota</taxon>
        <taxon>Thermococci</taxon>
        <taxon>Thermococcales</taxon>
        <taxon>Thermococcaceae</taxon>
        <taxon>Pyrococcus</taxon>
    </lineage>
</organism>
<feature type="transmembrane region" description="Helical" evidence="1">
    <location>
        <begin position="142"/>
        <end position="160"/>
    </location>
</feature>
<proteinExistence type="predicted"/>
<feature type="transmembrane region" description="Helical" evidence="1">
    <location>
        <begin position="9"/>
        <end position="27"/>
    </location>
</feature>
<evidence type="ECO:0000256" key="1">
    <source>
        <dbReference type="SAM" id="Phobius"/>
    </source>
</evidence>
<sequence>MRVMEYSQHVINIVLLVLALFSVNFIVNNNSKESMYVLGVVVLTFFIIALLYILITNAILLVFNKVHSHLLVSSKDIETLVVNLPKDVEERTNKLFKIISISMSSTVLLVVMNYFISDNILYFLGYKVISIKYLNRVFSTKWILILGKPLLAVLISYCLWERIMKPVYKLMDSYDHFLRDIWITVYPPFIRISKDPYKTESVDIIIQDVSPKKDVKIRGKVFVRFPQDIEFYEGSIFNELIKKQEFSKNIELSYKTPFVEIKLIPIYRGDIKKTGVITIRIEFENGIVRNHTIGAKLVPE</sequence>
<keyword evidence="1" id="KW-0812">Transmembrane</keyword>
<accession>A0A127B802</accession>
<reference evidence="2 3" key="2">
    <citation type="journal article" date="2016" name="Int. J. Syst. Evol. Microbiol.">
        <title>Pyrococcus kukulkanii sp. nov., a hyperthermophilic, piezophilic archaeon isolated from a deep-sea hydrothermal vent.</title>
        <authorList>
            <person name="Callac N."/>
            <person name="Oger P."/>
            <person name="Lesongeur F."/>
            <person name="Rattray J.E."/>
            <person name="Vannier P."/>
            <person name="Michoud G."/>
            <person name="Beauverger M."/>
            <person name="Gayet N."/>
            <person name="Rouxel O."/>
            <person name="Jebbar M."/>
            <person name="Godfroy A."/>
        </authorList>
    </citation>
    <scope>NUCLEOTIDE SEQUENCE [LARGE SCALE GENOMIC DNA]</scope>
    <source>
        <strain evidence="2 3">NCB100</strain>
    </source>
</reference>
<protein>
    <submittedName>
        <fullName evidence="2">Uncharacterized protein</fullName>
    </submittedName>
</protein>
<keyword evidence="1" id="KW-1133">Transmembrane helix</keyword>
<dbReference type="EMBL" id="CP010835">
    <property type="protein sequence ID" value="AMM53503.1"/>
    <property type="molecule type" value="Genomic_DNA"/>
</dbReference>
<feature type="transmembrane region" description="Helical" evidence="1">
    <location>
        <begin position="95"/>
        <end position="116"/>
    </location>
</feature>
<dbReference type="KEGG" id="pyc:TQ32_02610"/>
<gene>
    <name evidence="2" type="ORF">TQ32_02610</name>
</gene>
<evidence type="ECO:0000313" key="3">
    <source>
        <dbReference type="Proteomes" id="UP000070587"/>
    </source>
</evidence>
<evidence type="ECO:0000313" key="2">
    <source>
        <dbReference type="EMBL" id="AMM53503.1"/>
    </source>
</evidence>
<dbReference type="PATRIC" id="fig|1609559.3.peg.532"/>
<dbReference type="AlphaFoldDB" id="A0A127B802"/>
<dbReference type="Proteomes" id="UP000070587">
    <property type="component" value="Chromosome"/>
</dbReference>